<keyword evidence="3" id="KW-1185">Reference proteome</keyword>
<proteinExistence type="predicted"/>
<dbReference type="KEGG" id="muc:MuYL_3921"/>
<keyword evidence="1" id="KW-1133">Transmembrane helix</keyword>
<feature type="transmembrane region" description="Helical" evidence="1">
    <location>
        <begin position="35"/>
        <end position="53"/>
    </location>
</feature>
<organism evidence="2 3">
    <name type="scientific">Mucilaginibacter xinganensis</name>
    <dbReference type="NCBI Taxonomy" id="1234841"/>
    <lineage>
        <taxon>Bacteria</taxon>
        <taxon>Pseudomonadati</taxon>
        <taxon>Bacteroidota</taxon>
        <taxon>Sphingobacteriia</taxon>
        <taxon>Sphingobacteriales</taxon>
        <taxon>Sphingobacteriaceae</taxon>
        <taxon>Mucilaginibacter</taxon>
    </lineage>
</organism>
<dbReference type="EMBL" id="CP022743">
    <property type="protein sequence ID" value="ASU35806.1"/>
    <property type="molecule type" value="Genomic_DNA"/>
</dbReference>
<accession>A0A223P147</accession>
<evidence type="ECO:0000313" key="3">
    <source>
        <dbReference type="Proteomes" id="UP000215002"/>
    </source>
</evidence>
<keyword evidence="1" id="KW-0812">Transmembrane</keyword>
<name>A0A223P147_9SPHI</name>
<evidence type="ECO:0000313" key="2">
    <source>
        <dbReference type="EMBL" id="ASU35806.1"/>
    </source>
</evidence>
<evidence type="ECO:0000256" key="1">
    <source>
        <dbReference type="SAM" id="Phobius"/>
    </source>
</evidence>
<sequence length="61" mass="6786">MRFAAISGNILFILWVTYNGINEGFRGTLPEKISYLGLMGLLALNLYLIVAGAKQKQIIEQ</sequence>
<keyword evidence="1" id="KW-0472">Membrane</keyword>
<gene>
    <name evidence="2" type="ORF">MuYL_3921</name>
</gene>
<dbReference type="Proteomes" id="UP000215002">
    <property type="component" value="Chromosome"/>
</dbReference>
<protein>
    <submittedName>
        <fullName evidence="2">Uncharacterized protein</fullName>
    </submittedName>
</protein>
<dbReference type="AlphaFoldDB" id="A0A223P147"/>
<reference evidence="2 3" key="1">
    <citation type="submission" date="2017-08" db="EMBL/GenBank/DDBJ databases">
        <title>Complete genome sequence of Mucilaginibacter sp. strain BJC16-A31.</title>
        <authorList>
            <consortium name="Henan University of Science and Technology"/>
            <person name="You X."/>
        </authorList>
    </citation>
    <scope>NUCLEOTIDE SEQUENCE [LARGE SCALE GENOMIC DNA]</scope>
    <source>
        <strain evidence="2 3">BJC16-A31</strain>
    </source>
</reference>